<sequence length="81" mass="9071">MRYNKRLKYHIPLCDNKFREFNGLGKSVVRGKVVSESTALERDEPRALGWSMAHWKFRYACSPAAAAVSSLCSSFSPVCSA</sequence>
<comment type="caution">
    <text evidence="1">The sequence shown here is derived from an EMBL/GenBank/DDBJ whole genome shotgun (WGS) entry which is preliminary data.</text>
</comment>
<evidence type="ECO:0000313" key="1">
    <source>
        <dbReference type="EMBL" id="SPC05105.1"/>
    </source>
</evidence>
<dbReference type="EMBL" id="OGUS01000004">
    <property type="protein sequence ID" value="SPC05105.1"/>
    <property type="molecule type" value="Genomic_DNA"/>
</dbReference>
<dbReference type="Proteomes" id="UP000256862">
    <property type="component" value="Unassembled WGS sequence"/>
</dbReference>
<reference evidence="2" key="1">
    <citation type="submission" date="2018-01" db="EMBL/GenBank/DDBJ databases">
        <authorList>
            <person name="Gaut B.S."/>
            <person name="Morton B.R."/>
            <person name="Clegg M.T."/>
            <person name="Duvall M.R."/>
        </authorList>
    </citation>
    <scope>NUCLEOTIDE SEQUENCE [LARGE SCALE GENOMIC DNA]</scope>
</reference>
<gene>
    <name evidence="1" type="ORF">CO2235_U1010059</name>
</gene>
<evidence type="ECO:0000313" key="2">
    <source>
        <dbReference type="Proteomes" id="UP000256862"/>
    </source>
</evidence>
<name>A0A375FI61_9BURK</name>
<organism evidence="1 2">
    <name type="scientific">Cupriavidus oxalaticus</name>
    <dbReference type="NCBI Taxonomy" id="96344"/>
    <lineage>
        <taxon>Bacteria</taxon>
        <taxon>Pseudomonadati</taxon>
        <taxon>Pseudomonadota</taxon>
        <taxon>Betaproteobacteria</taxon>
        <taxon>Burkholderiales</taxon>
        <taxon>Burkholderiaceae</taxon>
        <taxon>Cupriavidus</taxon>
    </lineage>
</organism>
<proteinExistence type="predicted"/>
<protein>
    <submittedName>
        <fullName evidence="1">Uncharacterized protein</fullName>
    </submittedName>
</protein>
<dbReference type="AlphaFoldDB" id="A0A375FI61"/>
<accession>A0A375FI61</accession>